<dbReference type="AlphaFoldDB" id="A0A8J7WH50"/>
<gene>
    <name evidence="4" type="ORF">KB874_19785</name>
</gene>
<evidence type="ECO:0000313" key="4">
    <source>
        <dbReference type="EMBL" id="MBS0126329.1"/>
    </source>
</evidence>
<feature type="signal peptide" evidence="3">
    <location>
        <begin position="1"/>
        <end position="26"/>
    </location>
</feature>
<reference evidence="4" key="1">
    <citation type="submission" date="2021-04" db="EMBL/GenBank/DDBJ databases">
        <authorList>
            <person name="Yoon J."/>
        </authorList>
    </citation>
    <scope>NUCLEOTIDE SEQUENCE</scope>
    <source>
        <strain evidence="4">KMU-90</strain>
    </source>
</reference>
<evidence type="ECO:0000313" key="5">
    <source>
        <dbReference type="Proteomes" id="UP000681356"/>
    </source>
</evidence>
<evidence type="ECO:0000256" key="2">
    <source>
        <dbReference type="SAM" id="Phobius"/>
    </source>
</evidence>
<protein>
    <submittedName>
        <fullName evidence="4">Uncharacterized protein</fullName>
    </submittedName>
</protein>
<feature type="region of interest" description="Disordered" evidence="1">
    <location>
        <begin position="54"/>
        <end position="88"/>
    </location>
</feature>
<keyword evidence="5" id="KW-1185">Reference proteome</keyword>
<organism evidence="4 5">
    <name type="scientific">Thetidibacter halocola</name>
    <dbReference type="NCBI Taxonomy" id="2827239"/>
    <lineage>
        <taxon>Bacteria</taxon>
        <taxon>Pseudomonadati</taxon>
        <taxon>Pseudomonadota</taxon>
        <taxon>Alphaproteobacteria</taxon>
        <taxon>Rhodobacterales</taxon>
        <taxon>Roseobacteraceae</taxon>
        <taxon>Thetidibacter</taxon>
    </lineage>
</organism>
<keyword evidence="3" id="KW-0732">Signal</keyword>
<evidence type="ECO:0000256" key="1">
    <source>
        <dbReference type="SAM" id="MobiDB-lite"/>
    </source>
</evidence>
<feature type="transmembrane region" description="Helical" evidence="2">
    <location>
        <begin position="31"/>
        <end position="49"/>
    </location>
</feature>
<accession>A0A8J7WH50</accession>
<proteinExistence type="predicted"/>
<keyword evidence="2" id="KW-0472">Membrane</keyword>
<evidence type="ECO:0000256" key="3">
    <source>
        <dbReference type="SAM" id="SignalP"/>
    </source>
</evidence>
<name>A0A8J7WH50_9RHOB</name>
<dbReference type="Proteomes" id="UP000681356">
    <property type="component" value="Unassembled WGS sequence"/>
</dbReference>
<keyword evidence="2" id="KW-1133">Transmembrane helix</keyword>
<sequence>MSFRFITSVLSVGALIAAVSAAPAKAADADDVGRFLGAAATLFIIGKIIQSETRDDRREHAHSVSPRREVVTPRHQPPRPEPARRTQLPRECAIAVDSSSTNWVMGSRCLDRNYRGARRLPQSCLVTLRGSRHDRDAYSMRCLRGHGFEVAWR</sequence>
<comment type="caution">
    <text evidence="4">The sequence shown here is derived from an EMBL/GenBank/DDBJ whole genome shotgun (WGS) entry which is preliminary data.</text>
</comment>
<keyword evidence="2" id="KW-0812">Transmembrane</keyword>
<feature type="chain" id="PRO_5035180816" evidence="3">
    <location>
        <begin position="27"/>
        <end position="153"/>
    </location>
</feature>
<dbReference type="EMBL" id="JAGTUU010000009">
    <property type="protein sequence ID" value="MBS0126329.1"/>
    <property type="molecule type" value="Genomic_DNA"/>
</dbReference>
<feature type="compositionally biased region" description="Basic and acidic residues" evidence="1">
    <location>
        <begin position="54"/>
        <end position="72"/>
    </location>
</feature>
<dbReference type="RefSeq" id="WP_212538296.1">
    <property type="nucleotide sequence ID" value="NZ_JAGTUU010000009.1"/>
</dbReference>